<organism evidence="1 2">
    <name type="scientific">Nannocystis pusilla</name>
    <dbReference type="NCBI Taxonomy" id="889268"/>
    <lineage>
        <taxon>Bacteria</taxon>
        <taxon>Pseudomonadati</taxon>
        <taxon>Myxococcota</taxon>
        <taxon>Polyangia</taxon>
        <taxon>Nannocystales</taxon>
        <taxon>Nannocystaceae</taxon>
        <taxon>Nannocystis</taxon>
    </lineage>
</organism>
<sequence length="209" mass="22958">MAALRQRLTGVDIIAEQERLLGRRLQPDITIHLLHFSKPHGIKIIGQRFISHLDYPDETVLRIAAHEILHPPFDGESPAIRDALEVLRRDPLLTRIVAEHDPSFGYTTLDGLFDEDTAEALDQLISERIGVARPAGERWRGADDGMHVLAAGLYGLLKADGFERTGGAIQAWLGNAAHDGRLAPDSLHSAAASVLGLSRDRLWSPAPRP</sequence>
<evidence type="ECO:0000313" key="2">
    <source>
        <dbReference type="Proteomes" id="UP001150924"/>
    </source>
</evidence>
<dbReference type="RefSeq" id="WP_267772147.1">
    <property type="nucleotide sequence ID" value="NZ_JAPNKE010000002.1"/>
</dbReference>
<gene>
    <name evidence="1" type="ORF">OV079_28730</name>
</gene>
<proteinExistence type="predicted"/>
<keyword evidence="2" id="KW-1185">Reference proteome</keyword>
<reference evidence="1" key="1">
    <citation type="submission" date="2022-11" db="EMBL/GenBank/DDBJ databases">
        <title>Minimal conservation of predation-associated metabolite biosynthetic gene clusters underscores biosynthetic potential of Myxococcota including descriptions for ten novel species: Archangium lansinium sp. nov., Myxococcus landrumus sp. nov., Nannocystis bai.</title>
        <authorList>
            <person name="Ahearne A."/>
            <person name="Stevens C."/>
            <person name="Phillips K."/>
        </authorList>
    </citation>
    <scope>NUCLEOTIDE SEQUENCE</scope>
    <source>
        <strain evidence="1">Na p29</strain>
    </source>
</reference>
<comment type="caution">
    <text evidence="1">The sequence shown here is derived from an EMBL/GenBank/DDBJ whole genome shotgun (WGS) entry which is preliminary data.</text>
</comment>
<dbReference type="AlphaFoldDB" id="A0A9X3EUF1"/>
<name>A0A9X3EUF1_9BACT</name>
<protein>
    <submittedName>
        <fullName evidence="1">Uncharacterized protein</fullName>
    </submittedName>
</protein>
<accession>A0A9X3EUF1</accession>
<evidence type="ECO:0000313" key="1">
    <source>
        <dbReference type="EMBL" id="MCY1009480.1"/>
    </source>
</evidence>
<dbReference type="EMBL" id="JAPNKE010000002">
    <property type="protein sequence ID" value="MCY1009480.1"/>
    <property type="molecule type" value="Genomic_DNA"/>
</dbReference>
<dbReference type="Proteomes" id="UP001150924">
    <property type="component" value="Unassembled WGS sequence"/>
</dbReference>